<feature type="transmembrane region" description="Helical" evidence="7">
    <location>
        <begin position="219"/>
        <end position="236"/>
    </location>
</feature>
<accession>A0A852TNK7</accession>
<protein>
    <submittedName>
        <fullName evidence="9">MFS family permease</fullName>
    </submittedName>
</protein>
<evidence type="ECO:0000256" key="4">
    <source>
        <dbReference type="ARBA" id="ARBA00022692"/>
    </source>
</evidence>
<evidence type="ECO:0000259" key="8">
    <source>
        <dbReference type="PROSITE" id="PS50850"/>
    </source>
</evidence>
<dbReference type="PANTHER" id="PTHR23513">
    <property type="entry name" value="INTEGRAL MEMBRANE EFFLUX PROTEIN-RELATED"/>
    <property type="match status" value="1"/>
</dbReference>
<keyword evidence="3" id="KW-1003">Cell membrane</keyword>
<gene>
    <name evidence="9" type="ORF">HDA32_000305</name>
</gene>
<dbReference type="Gene3D" id="1.20.1250.20">
    <property type="entry name" value="MFS general substrate transporter like domains"/>
    <property type="match status" value="1"/>
</dbReference>
<keyword evidence="6 7" id="KW-0472">Membrane</keyword>
<dbReference type="SUPFAM" id="SSF103473">
    <property type="entry name" value="MFS general substrate transporter"/>
    <property type="match status" value="1"/>
</dbReference>
<organism evidence="9 10">
    <name type="scientific">Spinactinospora alkalitolerans</name>
    <dbReference type="NCBI Taxonomy" id="687207"/>
    <lineage>
        <taxon>Bacteria</taxon>
        <taxon>Bacillati</taxon>
        <taxon>Actinomycetota</taxon>
        <taxon>Actinomycetes</taxon>
        <taxon>Streptosporangiales</taxon>
        <taxon>Nocardiopsidaceae</taxon>
        <taxon>Spinactinospora</taxon>
    </lineage>
</organism>
<evidence type="ECO:0000256" key="6">
    <source>
        <dbReference type="ARBA" id="ARBA00023136"/>
    </source>
</evidence>
<keyword evidence="4 7" id="KW-0812">Transmembrane</keyword>
<dbReference type="PROSITE" id="PS50850">
    <property type="entry name" value="MFS"/>
    <property type="match status" value="1"/>
</dbReference>
<dbReference type="Proteomes" id="UP000589036">
    <property type="component" value="Unassembled WGS sequence"/>
</dbReference>
<evidence type="ECO:0000256" key="3">
    <source>
        <dbReference type="ARBA" id="ARBA00022475"/>
    </source>
</evidence>
<dbReference type="InterPro" id="IPR036259">
    <property type="entry name" value="MFS_trans_sf"/>
</dbReference>
<feature type="transmembrane region" description="Helical" evidence="7">
    <location>
        <begin position="43"/>
        <end position="64"/>
    </location>
</feature>
<evidence type="ECO:0000256" key="7">
    <source>
        <dbReference type="SAM" id="Phobius"/>
    </source>
</evidence>
<keyword evidence="10" id="KW-1185">Reference proteome</keyword>
<feature type="transmembrane region" description="Helical" evidence="7">
    <location>
        <begin position="341"/>
        <end position="364"/>
    </location>
</feature>
<dbReference type="RefSeq" id="WP_179641458.1">
    <property type="nucleotide sequence ID" value="NZ_BAAAYY010000005.1"/>
</dbReference>
<feature type="transmembrane region" description="Helical" evidence="7">
    <location>
        <begin position="248"/>
        <end position="272"/>
    </location>
</feature>
<name>A0A852TNK7_9ACTN</name>
<dbReference type="Pfam" id="PF05977">
    <property type="entry name" value="MFS_3"/>
    <property type="match status" value="1"/>
</dbReference>
<feature type="transmembrane region" description="Helical" evidence="7">
    <location>
        <begin position="370"/>
        <end position="391"/>
    </location>
</feature>
<evidence type="ECO:0000256" key="2">
    <source>
        <dbReference type="ARBA" id="ARBA00022448"/>
    </source>
</evidence>
<feature type="transmembrane region" description="Helical" evidence="7">
    <location>
        <begin position="307"/>
        <end position="329"/>
    </location>
</feature>
<dbReference type="GO" id="GO:0022857">
    <property type="term" value="F:transmembrane transporter activity"/>
    <property type="evidence" value="ECO:0007669"/>
    <property type="project" value="InterPro"/>
</dbReference>
<evidence type="ECO:0000256" key="5">
    <source>
        <dbReference type="ARBA" id="ARBA00022989"/>
    </source>
</evidence>
<dbReference type="InterPro" id="IPR020846">
    <property type="entry name" value="MFS_dom"/>
</dbReference>
<dbReference type="EMBL" id="JACCCC010000001">
    <property type="protein sequence ID" value="NYE45185.1"/>
    <property type="molecule type" value="Genomic_DNA"/>
</dbReference>
<comment type="subcellular location">
    <subcellularLocation>
        <location evidence="1">Cell membrane</location>
        <topology evidence="1">Multi-pass membrane protein</topology>
    </subcellularLocation>
</comment>
<dbReference type="CDD" id="cd06173">
    <property type="entry name" value="MFS_MefA_like"/>
    <property type="match status" value="1"/>
</dbReference>
<feature type="transmembrane region" description="Helical" evidence="7">
    <location>
        <begin position="284"/>
        <end position="301"/>
    </location>
</feature>
<sequence length="422" mass="44771">MFRSLTVRNYRLFAMGQVVSNTGTWMQRIAQDWLVLQLSGGSGMALGVTTALQFLPMLLFGLWGGTLVDRMSKRRLLIATQATMGVLALGLGVIATAGAAQVWHVYLFAFALGMVTVVDNPARQTFVVEMVGRDDLPNAIALNSASFQLGRVAGPAVAGLLIAVIGSGPVFLINALSFIAVLTGLWMMRPGELHVTEPAPRTKGQIREGLRYIRGRPDLMLLLLMTAFLQMFGANVQNQIALMTNNVFQAGAGAFGVAAAAIAVGALAGALLAARRDRPRLRTVLAGAFVFGALEIASAAAPGYLPFVLVLVPMGVAFLTFNTAMNATFQLGVDPQMRGRVMSMYMLVFLGMAPIGAPIVGFLADTFGPQVSLATGGVVTVVVTALVAVLLGRRLGVSLRVTPLRRPFVEITRRPLAEAEES</sequence>
<evidence type="ECO:0000313" key="10">
    <source>
        <dbReference type="Proteomes" id="UP000589036"/>
    </source>
</evidence>
<dbReference type="InterPro" id="IPR010290">
    <property type="entry name" value="TM_effector"/>
</dbReference>
<dbReference type="GO" id="GO:0005886">
    <property type="term" value="C:plasma membrane"/>
    <property type="evidence" value="ECO:0007669"/>
    <property type="project" value="UniProtKB-SubCell"/>
</dbReference>
<dbReference type="AlphaFoldDB" id="A0A852TNK7"/>
<proteinExistence type="predicted"/>
<dbReference type="PANTHER" id="PTHR23513:SF11">
    <property type="entry name" value="STAPHYLOFERRIN A TRANSPORTER"/>
    <property type="match status" value="1"/>
</dbReference>
<keyword evidence="5 7" id="KW-1133">Transmembrane helix</keyword>
<evidence type="ECO:0000256" key="1">
    <source>
        <dbReference type="ARBA" id="ARBA00004651"/>
    </source>
</evidence>
<evidence type="ECO:0000313" key="9">
    <source>
        <dbReference type="EMBL" id="NYE45185.1"/>
    </source>
</evidence>
<keyword evidence="2" id="KW-0813">Transport</keyword>
<reference evidence="9 10" key="1">
    <citation type="submission" date="2020-07" db="EMBL/GenBank/DDBJ databases">
        <title>Sequencing the genomes of 1000 actinobacteria strains.</title>
        <authorList>
            <person name="Klenk H.-P."/>
        </authorList>
    </citation>
    <scope>NUCLEOTIDE SEQUENCE [LARGE SCALE GENOMIC DNA]</scope>
    <source>
        <strain evidence="9 10">CXB654</strain>
    </source>
</reference>
<comment type="caution">
    <text evidence="9">The sequence shown here is derived from an EMBL/GenBank/DDBJ whole genome shotgun (WGS) entry which is preliminary data.</text>
</comment>
<feature type="domain" description="Major facilitator superfamily (MFS) profile" evidence="8">
    <location>
        <begin position="1"/>
        <end position="395"/>
    </location>
</feature>